<dbReference type="CDD" id="cd05233">
    <property type="entry name" value="SDR_c"/>
    <property type="match status" value="1"/>
</dbReference>
<dbReference type="Gene3D" id="3.40.50.720">
    <property type="entry name" value="NAD(P)-binding Rossmann-like Domain"/>
    <property type="match status" value="1"/>
</dbReference>
<reference evidence="3" key="1">
    <citation type="submission" date="2015-01" db="EMBL/GenBank/DDBJ databases">
        <authorList>
            <person name="Durling Mikael"/>
        </authorList>
    </citation>
    <scope>NUCLEOTIDE SEQUENCE</scope>
</reference>
<dbReference type="PRINTS" id="PR00080">
    <property type="entry name" value="SDRFAMILY"/>
</dbReference>
<accession>A0A0B7KDZ8</accession>
<evidence type="ECO:0000256" key="2">
    <source>
        <dbReference type="RuleBase" id="RU000363"/>
    </source>
</evidence>
<dbReference type="GO" id="GO:0016616">
    <property type="term" value="F:oxidoreductase activity, acting on the CH-OH group of donors, NAD or NADP as acceptor"/>
    <property type="evidence" value="ECO:0007669"/>
    <property type="project" value="TreeGrafter"/>
</dbReference>
<evidence type="ECO:0000313" key="3">
    <source>
        <dbReference type="EMBL" id="CEO55284.1"/>
    </source>
</evidence>
<comment type="similarity">
    <text evidence="1 2">Belongs to the short-chain dehydrogenases/reductases (SDR) family.</text>
</comment>
<dbReference type="PANTHER" id="PTHR42760:SF127">
    <property type="entry name" value="3-KETOACYL-ACYL CARRIER PROTEIN REDUCTASE-RELATED"/>
    <property type="match status" value="1"/>
</dbReference>
<dbReference type="AlphaFoldDB" id="A0A0B7KDZ8"/>
<proteinExistence type="inferred from homology"/>
<dbReference type="SUPFAM" id="SSF51735">
    <property type="entry name" value="NAD(P)-binding Rossmann-fold domains"/>
    <property type="match status" value="1"/>
</dbReference>
<name>A0A0B7KDZ8_BIOOC</name>
<gene>
    <name evidence="3" type="ORF">BN869_000011342_1</name>
</gene>
<sequence>MSDSSHPLSILVTGAAGGLGKTIATAYLDKGHNVTICDVHEERLDATSKLWTESYPGRFIIKKADVASQLEIDSLIEEIVKRFGRLDVLVNNAAVLDKFHPAGTCSQEMWDRILRVNLTGAFVCTKAAVNAMLAQSPPGGSIINMGSNASVCGIDGGLAYLVSKHGVLALTRNTAAFYLEKNITCTMLQLGGLATTNIQDSLVEGVDMEGLGLIEKHMPGFNYGINDVPLEDVAKLCLFLLDRSIAKTMNGALVPFNRNWPAGH</sequence>
<dbReference type="EMBL" id="CDPU01000050">
    <property type="protein sequence ID" value="CEO55284.1"/>
    <property type="molecule type" value="Genomic_DNA"/>
</dbReference>
<evidence type="ECO:0000256" key="1">
    <source>
        <dbReference type="ARBA" id="ARBA00006484"/>
    </source>
</evidence>
<protein>
    <submittedName>
        <fullName evidence="3">Uncharacterized protein</fullName>
    </submittedName>
</protein>
<dbReference type="PRINTS" id="PR00081">
    <property type="entry name" value="GDHRDH"/>
</dbReference>
<dbReference type="GO" id="GO:0006633">
    <property type="term" value="P:fatty acid biosynthetic process"/>
    <property type="evidence" value="ECO:0007669"/>
    <property type="project" value="TreeGrafter"/>
</dbReference>
<dbReference type="InterPro" id="IPR002347">
    <property type="entry name" value="SDR_fam"/>
</dbReference>
<dbReference type="GO" id="GO:0048038">
    <property type="term" value="F:quinone binding"/>
    <property type="evidence" value="ECO:0007669"/>
    <property type="project" value="TreeGrafter"/>
</dbReference>
<dbReference type="InterPro" id="IPR036291">
    <property type="entry name" value="NAD(P)-bd_dom_sf"/>
</dbReference>
<organism evidence="3">
    <name type="scientific">Bionectria ochroleuca</name>
    <name type="common">Gliocladium roseum</name>
    <dbReference type="NCBI Taxonomy" id="29856"/>
    <lineage>
        <taxon>Eukaryota</taxon>
        <taxon>Fungi</taxon>
        <taxon>Dikarya</taxon>
        <taxon>Ascomycota</taxon>
        <taxon>Pezizomycotina</taxon>
        <taxon>Sordariomycetes</taxon>
        <taxon>Hypocreomycetidae</taxon>
        <taxon>Hypocreales</taxon>
        <taxon>Bionectriaceae</taxon>
        <taxon>Clonostachys</taxon>
    </lineage>
</organism>
<dbReference type="Pfam" id="PF00106">
    <property type="entry name" value="adh_short"/>
    <property type="match status" value="1"/>
</dbReference>
<dbReference type="PANTHER" id="PTHR42760">
    <property type="entry name" value="SHORT-CHAIN DEHYDROGENASES/REDUCTASES FAMILY MEMBER"/>
    <property type="match status" value="1"/>
</dbReference>